<organism evidence="2 3">
    <name type="scientific">Levilactobacillus spicheri</name>
    <dbReference type="NCBI Taxonomy" id="216463"/>
    <lineage>
        <taxon>Bacteria</taxon>
        <taxon>Bacillati</taxon>
        <taxon>Bacillota</taxon>
        <taxon>Bacilli</taxon>
        <taxon>Lactobacillales</taxon>
        <taxon>Lactobacillaceae</taxon>
        <taxon>Levilactobacillus</taxon>
    </lineage>
</organism>
<dbReference type="Proteomes" id="UP000033491">
    <property type="component" value="Unassembled WGS sequence"/>
</dbReference>
<dbReference type="Pfam" id="PF13354">
    <property type="entry name" value="Beta-lactamase2"/>
    <property type="match status" value="1"/>
</dbReference>
<sequence length="324" mass="35868">MHPKHFQPSFWSEHRRSLLIVGLVVLVGLGGTWEFQNRQALSAKTPATATRPTVTPRQITTRQQKLKHQLQTYADHVTADKTTSISFYNLSPLPGSAAAKHATTRRFYHQGDLAVNANAHTPEVSASTYKLFMAAYVLNLHHQGLLPWTPENQTGFEQMIVHSENDFAEDLLDRQGLPAVNAFIGAQHWYAPVFTAGIPSQTTAYSLNLALQDLALQKAPFAHQADRKWLLNLMGKQVYRTGIPAGAAQAKAGTTVADKVGWYADTNNDAGIVTLPNGQRYILVVMTHGHMQSGFSGFPRIAKITTHIQKLVYDPQLDRQLNPS</sequence>
<dbReference type="GO" id="GO:0030655">
    <property type="term" value="P:beta-lactam antibiotic catabolic process"/>
    <property type="evidence" value="ECO:0007669"/>
    <property type="project" value="InterPro"/>
</dbReference>
<dbReference type="PANTHER" id="PTHR35333:SF3">
    <property type="entry name" value="BETA-LACTAMASE-TYPE TRANSPEPTIDASE FOLD CONTAINING PROTEIN"/>
    <property type="match status" value="1"/>
</dbReference>
<accession>A0A0F3RW53</accession>
<dbReference type="OrthoDB" id="2323322at2"/>
<proteinExistence type="predicted"/>
<dbReference type="SUPFAM" id="SSF56601">
    <property type="entry name" value="beta-lactamase/transpeptidase-like"/>
    <property type="match status" value="1"/>
</dbReference>
<protein>
    <submittedName>
        <fullName evidence="2">Beta-lactamase</fullName>
    </submittedName>
</protein>
<evidence type="ECO:0000259" key="1">
    <source>
        <dbReference type="Pfam" id="PF13354"/>
    </source>
</evidence>
<dbReference type="STRING" id="216463.VC81_05785"/>
<comment type="caution">
    <text evidence="2">The sequence shown here is derived from an EMBL/GenBank/DDBJ whole genome shotgun (WGS) entry which is preliminary data.</text>
</comment>
<dbReference type="PANTHER" id="PTHR35333">
    <property type="entry name" value="BETA-LACTAMASE"/>
    <property type="match status" value="1"/>
</dbReference>
<dbReference type="EMBL" id="JZCR01000012">
    <property type="protein sequence ID" value="KJW13002.1"/>
    <property type="molecule type" value="Genomic_DNA"/>
</dbReference>
<dbReference type="Gene3D" id="3.40.710.10">
    <property type="entry name" value="DD-peptidase/beta-lactamase superfamily"/>
    <property type="match status" value="1"/>
</dbReference>
<dbReference type="RefSeq" id="WP_045807209.1">
    <property type="nucleotide sequence ID" value="NZ_JZCR01000012.1"/>
</dbReference>
<evidence type="ECO:0000313" key="2">
    <source>
        <dbReference type="EMBL" id="KJW13002.1"/>
    </source>
</evidence>
<dbReference type="GO" id="GO:0046677">
    <property type="term" value="P:response to antibiotic"/>
    <property type="evidence" value="ECO:0007669"/>
    <property type="project" value="InterPro"/>
</dbReference>
<evidence type="ECO:0000313" key="3">
    <source>
        <dbReference type="Proteomes" id="UP000033491"/>
    </source>
</evidence>
<dbReference type="GO" id="GO:0008800">
    <property type="term" value="F:beta-lactamase activity"/>
    <property type="evidence" value="ECO:0007669"/>
    <property type="project" value="InterPro"/>
</dbReference>
<dbReference type="PATRIC" id="fig|216463.3.peg.273"/>
<dbReference type="InterPro" id="IPR000871">
    <property type="entry name" value="Beta-lactam_class-A"/>
</dbReference>
<dbReference type="InterPro" id="IPR045155">
    <property type="entry name" value="Beta-lactam_cat"/>
</dbReference>
<dbReference type="InterPro" id="IPR012338">
    <property type="entry name" value="Beta-lactam/transpept-like"/>
</dbReference>
<gene>
    <name evidence="2" type="ORF">VC81_05785</name>
</gene>
<feature type="domain" description="Beta-lactamase class A catalytic" evidence="1">
    <location>
        <begin position="157"/>
        <end position="287"/>
    </location>
</feature>
<dbReference type="AlphaFoldDB" id="A0A0F3RW53"/>
<name>A0A0F3RW53_9LACO</name>
<reference evidence="2 3" key="1">
    <citation type="submission" date="2015-03" db="EMBL/GenBank/DDBJ databases">
        <authorList>
            <person name="Zheng J."/>
            <person name="Ganezle M."/>
        </authorList>
    </citation>
    <scope>NUCLEOTIDE SEQUENCE [LARGE SCALE GENOMIC DNA]</scope>
    <source>
        <strain evidence="2 3">LP38</strain>
    </source>
</reference>